<dbReference type="InterPro" id="IPR003673">
    <property type="entry name" value="CoA-Trfase_fam_III"/>
</dbReference>
<dbReference type="InterPro" id="IPR050509">
    <property type="entry name" value="CoA-transferase_III"/>
</dbReference>
<dbReference type="EMBL" id="JAUTAN010000001">
    <property type="protein sequence ID" value="MDQ1106164.1"/>
    <property type="molecule type" value="Genomic_DNA"/>
</dbReference>
<evidence type="ECO:0000313" key="2">
    <source>
        <dbReference type="Proteomes" id="UP001239215"/>
    </source>
</evidence>
<keyword evidence="1" id="KW-0413">Isomerase</keyword>
<dbReference type="Proteomes" id="UP001239215">
    <property type="component" value="Unassembled WGS sequence"/>
</dbReference>
<comment type="caution">
    <text evidence="1">The sequence shown here is derived from an EMBL/GenBank/DDBJ whole genome shotgun (WGS) entry which is preliminary data.</text>
</comment>
<dbReference type="Pfam" id="PF02515">
    <property type="entry name" value="CoA_transf_3"/>
    <property type="match status" value="1"/>
</dbReference>
<proteinExistence type="predicted"/>
<organism evidence="1 2">
    <name type="scientific">Nocardioides zeae</name>
    <dbReference type="NCBI Taxonomy" id="1457234"/>
    <lineage>
        <taxon>Bacteria</taxon>
        <taxon>Bacillati</taxon>
        <taxon>Actinomycetota</taxon>
        <taxon>Actinomycetes</taxon>
        <taxon>Propionibacteriales</taxon>
        <taxon>Nocardioidaceae</taxon>
        <taxon>Nocardioides</taxon>
    </lineage>
</organism>
<protein>
    <submittedName>
        <fullName evidence="1">Alpha-methylacyl-CoA racemase</fullName>
        <ecNumber evidence="1">5.1.99.4</ecNumber>
    </submittedName>
</protein>
<dbReference type="SUPFAM" id="SSF89796">
    <property type="entry name" value="CoA-transferase family III (CaiB/BaiF)"/>
    <property type="match status" value="1"/>
</dbReference>
<evidence type="ECO:0000313" key="1">
    <source>
        <dbReference type="EMBL" id="MDQ1106164.1"/>
    </source>
</evidence>
<dbReference type="InterPro" id="IPR023606">
    <property type="entry name" value="CoA-Trfase_III_dom_1_sf"/>
</dbReference>
<dbReference type="RefSeq" id="WP_307203050.1">
    <property type="nucleotide sequence ID" value="NZ_JAUTAN010000001.1"/>
</dbReference>
<dbReference type="EC" id="5.1.99.4" evidence="1"/>
<dbReference type="GO" id="GO:0008111">
    <property type="term" value="F:alpha-methylacyl-CoA racemase activity"/>
    <property type="evidence" value="ECO:0007669"/>
    <property type="project" value="UniProtKB-EC"/>
</dbReference>
<dbReference type="AlphaFoldDB" id="A0AAJ1X3X5"/>
<dbReference type="Gene3D" id="3.40.50.10540">
    <property type="entry name" value="Crotonobetainyl-coa:carnitine coa-transferase, domain 1"/>
    <property type="match status" value="1"/>
</dbReference>
<dbReference type="Gene3D" id="3.30.1540.10">
    <property type="entry name" value="formyl-coa transferase, domain 3"/>
    <property type="match status" value="1"/>
</dbReference>
<sequence>MPLTLGQGTGPLAGLKVVELAGIGPGPHACMILADLGADVIRIDRPGGGALSVVADPRHDLLTRGRPSVAANLKDPIARDTVLDLVAEADVLVEGLRPGVTERLGLGPDDCLARNPRLVYGRMTGWGQTGPLAHAAGHDMDYIAITGALHGLGQDKARPHFPSNLVGDFGGGSTYLVIGILAALVERGISGKGQVVDAAIVDGTAHLNAMASAMLAGGGFTEERAANLLDGGIPYYDIYETADGEHLAVGALEPQFFDELVTRLGIKEQAPTQAELGRYDELRTLIADTIRSRTRAEWTEVFDGTDACVAPILRMSEAPEHPHVAAREIFVERDGVVQPAPAPRFSRTAPTLTLSPHRAGAYTREALAAWGVADVDGLIDSGAFVQA</sequence>
<dbReference type="InterPro" id="IPR044855">
    <property type="entry name" value="CoA-Trfase_III_dom3_sf"/>
</dbReference>
<dbReference type="PANTHER" id="PTHR48228">
    <property type="entry name" value="SUCCINYL-COA--D-CITRAMALATE COA-TRANSFERASE"/>
    <property type="match status" value="1"/>
</dbReference>
<gene>
    <name evidence="1" type="ORF">QE405_003448</name>
</gene>
<name>A0AAJ1X3X5_9ACTN</name>
<accession>A0AAJ1X3X5</accession>
<dbReference type="PANTHER" id="PTHR48228:SF5">
    <property type="entry name" value="ALPHA-METHYLACYL-COA RACEMASE"/>
    <property type="match status" value="1"/>
</dbReference>
<reference evidence="1" key="1">
    <citation type="submission" date="2023-07" db="EMBL/GenBank/DDBJ databases">
        <title>Functional and genomic diversity of the sorghum phyllosphere microbiome.</title>
        <authorList>
            <person name="Shade A."/>
        </authorList>
    </citation>
    <scope>NUCLEOTIDE SEQUENCE</scope>
    <source>
        <strain evidence="1">SORGH_AS_1067</strain>
    </source>
</reference>